<dbReference type="AlphaFoldDB" id="A0A9Q1CKG0"/>
<name>A0A9Q1CKG0_HOLLE</name>
<dbReference type="InterPro" id="IPR006201">
    <property type="entry name" value="Neur_channel"/>
</dbReference>
<gene>
    <name evidence="3" type="ORF">HOLleu_05706</name>
</gene>
<keyword evidence="3" id="KW-0675">Receptor</keyword>
<organism evidence="3 4">
    <name type="scientific">Holothuria leucospilota</name>
    <name type="common">Black long sea cucumber</name>
    <name type="synonym">Mertensiothuria leucospilota</name>
    <dbReference type="NCBI Taxonomy" id="206669"/>
    <lineage>
        <taxon>Eukaryota</taxon>
        <taxon>Metazoa</taxon>
        <taxon>Echinodermata</taxon>
        <taxon>Eleutherozoa</taxon>
        <taxon>Echinozoa</taxon>
        <taxon>Holothuroidea</taxon>
        <taxon>Aspidochirotacea</taxon>
        <taxon>Aspidochirotida</taxon>
        <taxon>Holothuriidae</taxon>
        <taxon>Holothuria</taxon>
    </lineage>
</organism>
<keyword evidence="1" id="KW-1133">Transmembrane helix</keyword>
<feature type="transmembrane region" description="Helical" evidence="1">
    <location>
        <begin position="127"/>
        <end position="147"/>
    </location>
</feature>
<feature type="transmembrane region" description="Helical" evidence="1">
    <location>
        <begin position="58"/>
        <end position="76"/>
    </location>
</feature>
<evidence type="ECO:0000259" key="2">
    <source>
        <dbReference type="Pfam" id="PF02932"/>
    </source>
</evidence>
<dbReference type="Gene3D" id="1.20.58.390">
    <property type="entry name" value="Neurotransmitter-gated ion-channel transmembrane domain"/>
    <property type="match status" value="1"/>
</dbReference>
<dbReference type="InterPro" id="IPR038050">
    <property type="entry name" value="Neuro_actylchol_rec"/>
</dbReference>
<dbReference type="SUPFAM" id="SSF90112">
    <property type="entry name" value="Neurotransmitter-gated ion-channel transmembrane pore"/>
    <property type="match status" value="1"/>
</dbReference>
<keyword evidence="1" id="KW-0472">Membrane</keyword>
<feature type="transmembrane region" description="Helical" evidence="1">
    <location>
        <begin position="25"/>
        <end position="46"/>
    </location>
</feature>
<feature type="transmembrane region" description="Helical" evidence="1">
    <location>
        <begin position="88"/>
        <end position="107"/>
    </location>
</feature>
<dbReference type="OrthoDB" id="6097796at2759"/>
<dbReference type="Proteomes" id="UP001152320">
    <property type="component" value="Chromosome 2"/>
</dbReference>
<dbReference type="GO" id="GO:0016020">
    <property type="term" value="C:membrane"/>
    <property type="evidence" value="ECO:0007669"/>
    <property type="project" value="InterPro"/>
</dbReference>
<dbReference type="GO" id="GO:0005216">
    <property type="term" value="F:monoatomic ion channel activity"/>
    <property type="evidence" value="ECO:0007669"/>
    <property type="project" value="InterPro"/>
</dbReference>
<evidence type="ECO:0000256" key="1">
    <source>
        <dbReference type="SAM" id="Phobius"/>
    </source>
</evidence>
<dbReference type="Pfam" id="PF02932">
    <property type="entry name" value="Neur_chan_memb"/>
    <property type="match status" value="1"/>
</dbReference>
<dbReference type="GO" id="GO:0004888">
    <property type="term" value="F:transmembrane signaling receptor activity"/>
    <property type="evidence" value="ECO:0007669"/>
    <property type="project" value="InterPro"/>
</dbReference>
<evidence type="ECO:0000313" key="3">
    <source>
        <dbReference type="EMBL" id="KAJ8046878.1"/>
    </source>
</evidence>
<feature type="domain" description="Neurotransmitter-gated ion-channel transmembrane" evidence="2">
    <location>
        <begin position="30"/>
        <end position="184"/>
    </location>
</feature>
<sequence length="204" mass="23677">MTSKHKSGNMSVAVFCLFLKRYPNYYVNTLIIPSTCLCLLAVMTFFAPPDSGERTSMGISIILGLTVFQLLMADLLPISKESSILSNYLSTNFIFAVLTVPLSLWNINFAYGDRPRNLPRWKWFRRLFLEYLPIIFIIPSLSQRLSYVRLKKKAFNRVSQQTKLQGFEQKKLNKTADEENTQENCPDVTENLDDYDHQEVRYHT</sequence>
<evidence type="ECO:0000313" key="4">
    <source>
        <dbReference type="Proteomes" id="UP001152320"/>
    </source>
</evidence>
<dbReference type="InterPro" id="IPR036719">
    <property type="entry name" value="Neuro-gated_channel_TM_sf"/>
</dbReference>
<accession>A0A9Q1CKG0</accession>
<dbReference type="InterPro" id="IPR006029">
    <property type="entry name" value="Neurotrans-gated_channel_TM"/>
</dbReference>
<dbReference type="EMBL" id="JAIZAY010000002">
    <property type="protein sequence ID" value="KAJ8046878.1"/>
    <property type="molecule type" value="Genomic_DNA"/>
</dbReference>
<dbReference type="PANTHER" id="PTHR18945">
    <property type="entry name" value="NEUROTRANSMITTER GATED ION CHANNEL"/>
    <property type="match status" value="1"/>
</dbReference>
<keyword evidence="4" id="KW-1185">Reference proteome</keyword>
<protein>
    <submittedName>
        <fullName evidence="3">Neuronal acetylcholine receptor subunit alpha-9</fullName>
    </submittedName>
</protein>
<comment type="caution">
    <text evidence="3">The sequence shown here is derived from an EMBL/GenBank/DDBJ whole genome shotgun (WGS) entry which is preliminary data.</text>
</comment>
<dbReference type="CDD" id="cd19051">
    <property type="entry name" value="LGIC_TM_cation"/>
    <property type="match status" value="1"/>
</dbReference>
<reference evidence="3" key="1">
    <citation type="submission" date="2021-10" db="EMBL/GenBank/DDBJ databases">
        <title>Tropical sea cucumber genome reveals ecological adaptation and Cuvierian tubules defense mechanism.</title>
        <authorList>
            <person name="Chen T."/>
        </authorList>
    </citation>
    <scope>NUCLEOTIDE SEQUENCE</scope>
    <source>
        <strain evidence="3">Nanhai2018</strain>
        <tissue evidence="3">Muscle</tissue>
    </source>
</reference>
<keyword evidence="1" id="KW-0812">Transmembrane</keyword>
<proteinExistence type="predicted"/>